<dbReference type="OrthoDB" id="286814at2759"/>
<keyword evidence="1" id="KW-1133">Transmembrane helix</keyword>
<dbReference type="EMBL" id="SNRW01002738">
    <property type="protein sequence ID" value="KAA6391859.1"/>
    <property type="molecule type" value="Genomic_DNA"/>
</dbReference>
<comment type="caution">
    <text evidence="2">The sequence shown here is derived from an EMBL/GenBank/DDBJ whole genome shotgun (WGS) entry which is preliminary data.</text>
</comment>
<dbReference type="Pfam" id="PF08613">
    <property type="entry name" value="Cyclin"/>
    <property type="match status" value="1"/>
</dbReference>
<feature type="transmembrane region" description="Helical" evidence="1">
    <location>
        <begin position="138"/>
        <end position="161"/>
    </location>
</feature>
<dbReference type="InterPro" id="IPR013922">
    <property type="entry name" value="Cyclin_PHO80-like"/>
</dbReference>
<name>A0A5J4WBW2_9EUKA</name>
<reference evidence="2 3" key="1">
    <citation type="submission" date="2019-03" db="EMBL/GenBank/DDBJ databases">
        <title>Single cell metagenomics reveals metabolic interactions within the superorganism composed of flagellate Streblomastix strix and complex community of Bacteroidetes bacteria on its surface.</title>
        <authorList>
            <person name="Treitli S.C."/>
            <person name="Kolisko M."/>
            <person name="Husnik F."/>
            <person name="Keeling P."/>
            <person name="Hampl V."/>
        </authorList>
    </citation>
    <scope>NUCLEOTIDE SEQUENCE [LARGE SCALE GENOMIC DNA]</scope>
    <source>
        <strain evidence="2">ST1C</strain>
    </source>
</reference>
<protein>
    <recommendedName>
        <fullName evidence="4">Cyclin N-terminal domain-containing protein</fullName>
    </recommendedName>
</protein>
<evidence type="ECO:0000256" key="1">
    <source>
        <dbReference type="SAM" id="Phobius"/>
    </source>
</evidence>
<evidence type="ECO:0008006" key="4">
    <source>
        <dbReference type="Google" id="ProtNLM"/>
    </source>
</evidence>
<dbReference type="SUPFAM" id="SSF47954">
    <property type="entry name" value="Cyclin-like"/>
    <property type="match status" value="1"/>
</dbReference>
<dbReference type="GO" id="GO:0019901">
    <property type="term" value="F:protein kinase binding"/>
    <property type="evidence" value="ECO:0007669"/>
    <property type="project" value="InterPro"/>
</dbReference>
<dbReference type="PANTHER" id="PTHR15615:SF108">
    <property type="entry name" value="PROTEIN CNPPD1"/>
    <property type="match status" value="1"/>
</dbReference>
<sequence length="171" mass="19297">MTSSDCSAIQETSDLIQQSEFANISCIETKSTNIDYTNNQQLQIITQKLIAIVCDAVPGADEFITDTRIKLFLKQLQQKASLHFEECITAIVLLHRFIVKQSAKDIQILKVSNVGTLIIISFILAMKLNRDRIPNNRFFANIFGVPIANLNLSEISFLQIIDFELGLTEIY</sequence>
<evidence type="ECO:0000313" key="3">
    <source>
        <dbReference type="Proteomes" id="UP000324800"/>
    </source>
</evidence>
<dbReference type="PANTHER" id="PTHR15615">
    <property type="match status" value="1"/>
</dbReference>
<feature type="transmembrane region" description="Helical" evidence="1">
    <location>
        <begin position="108"/>
        <end position="126"/>
    </location>
</feature>
<gene>
    <name evidence="2" type="ORF">EZS28_012614</name>
</gene>
<dbReference type="Gene3D" id="1.10.472.10">
    <property type="entry name" value="Cyclin-like"/>
    <property type="match status" value="1"/>
</dbReference>
<keyword evidence="1" id="KW-0472">Membrane</keyword>
<organism evidence="2 3">
    <name type="scientific">Streblomastix strix</name>
    <dbReference type="NCBI Taxonomy" id="222440"/>
    <lineage>
        <taxon>Eukaryota</taxon>
        <taxon>Metamonada</taxon>
        <taxon>Preaxostyla</taxon>
        <taxon>Oxymonadida</taxon>
        <taxon>Streblomastigidae</taxon>
        <taxon>Streblomastix</taxon>
    </lineage>
</organism>
<dbReference type="AlphaFoldDB" id="A0A5J4WBW2"/>
<accession>A0A5J4WBW2</accession>
<dbReference type="Proteomes" id="UP000324800">
    <property type="component" value="Unassembled WGS sequence"/>
</dbReference>
<dbReference type="InterPro" id="IPR036915">
    <property type="entry name" value="Cyclin-like_sf"/>
</dbReference>
<keyword evidence="1" id="KW-0812">Transmembrane</keyword>
<proteinExistence type="predicted"/>
<evidence type="ECO:0000313" key="2">
    <source>
        <dbReference type="EMBL" id="KAA6391859.1"/>
    </source>
</evidence>